<accession>A0A6C0BHM6</accession>
<name>A0A6C0BHM6_9ZZZZ</name>
<evidence type="ECO:0000313" key="1">
    <source>
        <dbReference type="EMBL" id="QHS91231.1"/>
    </source>
</evidence>
<reference evidence="1" key="1">
    <citation type="journal article" date="2020" name="Nature">
        <title>Giant virus diversity and host interactions through global metagenomics.</title>
        <authorList>
            <person name="Schulz F."/>
            <person name="Roux S."/>
            <person name="Paez-Espino D."/>
            <person name="Jungbluth S."/>
            <person name="Walsh D.A."/>
            <person name="Denef V.J."/>
            <person name="McMahon K.D."/>
            <person name="Konstantinidis K.T."/>
            <person name="Eloe-Fadrosh E.A."/>
            <person name="Kyrpides N.C."/>
            <person name="Woyke T."/>
        </authorList>
    </citation>
    <scope>NUCLEOTIDE SEQUENCE</scope>
    <source>
        <strain evidence="1">GVMAG-M-3300013004-44</strain>
    </source>
</reference>
<protein>
    <submittedName>
        <fullName evidence="1">Uncharacterized protein</fullName>
    </submittedName>
</protein>
<dbReference type="EMBL" id="MN739156">
    <property type="protein sequence ID" value="QHS91231.1"/>
    <property type="molecule type" value="Genomic_DNA"/>
</dbReference>
<sequence length="135" mass="15617">MVYDFDSIRFRNLVIVGSDAFDFYDFHFLHIATSIAKNKGTIFRHAFHRDHRSLTALNDKVSTHIFGTFTHFRGMNMFLVMKETVFRSDHNRNLSKVNIGKDTHIRFTNTVAGMVNESSGHFDIHIKRGGVRQIA</sequence>
<proteinExistence type="predicted"/>
<organism evidence="1">
    <name type="scientific">viral metagenome</name>
    <dbReference type="NCBI Taxonomy" id="1070528"/>
    <lineage>
        <taxon>unclassified sequences</taxon>
        <taxon>metagenomes</taxon>
        <taxon>organismal metagenomes</taxon>
    </lineage>
</organism>
<dbReference type="AlphaFoldDB" id="A0A6C0BHM6"/>